<reference evidence="1" key="2">
    <citation type="submission" date="2020-11" db="EMBL/GenBank/DDBJ databases">
        <authorList>
            <person name="McCartney M.A."/>
            <person name="Auch B."/>
            <person name="Kono T."/>
            <person name="Mallez S."/>
            <person name="Becker A."/>
            <person name="Gohl D.M."/>
            <person name="Silverstein K.A.T."/>
            <person name="Koren S."/>
            <person name="Bechman K.B."/>
            <person name="Herman A."/>
            <person name="Abrahante J.E."/>
            <person name="Garbe J."/>
        </authorList>
    </citation>
    <scope>NUCLEOTIDE SEQUENCE</scope>
    <source>
        <strain evidence="1">Duluth1</strain>
        <tissue evidence="1">Whole animal</tissue>
    </source>
</reference>
<protein>
    <submittedName>
        <fullName evidence="1">Uncharacterized protein</fullName>
    </submittedName>
</protein>
<name>A0A9D4DI95_DREPO</name>
<evidence type="ECO:0000313" key="2">
    <source>
        <dbReference type="Proteomes" id="UP000828390"/>
    </source>
</evidence>
<accession>A0A9D4DI95</accession>
<gene>
    <name evidence="1" type="ORF">DPMN_183515</name>
</gene>
<comment type="caution">
    <text evidence="1">The sequence shown here is derived from an EMBL/GenBank/DDBJ whole genome shotgun (WGS) entry which is preliminary data.</text>
</comment>
<dbReference type="AlphaFoldDB" id="A0A9D4DI95"/>
<dbReference type="EMBL" id="JAIWYP010000010">
    <property type="protein sequence ID" value="KAH3749025.1"/>
    <property type="molecule type" value="Genomic_DNA"/>
</dbReference>
<reference evidence="1" key="1">
    <citation type="journal article" date="2019" name="bioRxiv">
        <title>The Genome of the Zebra Mussel, Dreissena polymorpha: A Resource for Invasive Species Research.</title>
        <authorList>
            <person name="McCartney M.A."/>
            <person name="Auch B."/>
            <person name="Kono T."/>
            <person name="Mallez S."/>
            <person name="Zhang Y."/>
            <person name="Obille A."/>
            <person name="Becker A."/>
            <person name="Abrahante J.E."/>
            <person name="Garbe J."/>
            <person name="Badalamenti J.P."/>
            <person name="Herman A."/>
            <person name="Mangelson H."/>
            <person name="Liachko I."/>
            <person name="Sullivan S."/>
            <person name="Sone E.D."/>
            <person name="Koren S."/>
            <person name="Silverstein K.A.T."/>
            <person name="Beckman K.B."/>
            <person name="Gohl D.M."/>
        </authorList>
    </citation>
    <scope>NUCLEOTIDE SEQUENCE</scope>
    <source>
        <strain evidence="1">Duluth1</strain>
        <tissue evidence="1">Whole animal</tissue>
    </source>
</reference>
<dbReference type="Proteomes" id="UP000828390">
    <property type="component" value="Unassembled WGS sequence"/>
</dbReference>
<organism evidence="1 2">
    <name type="scientific">Dreissena polymorpha</name>
    <name type="common">Zebra mussel</name>
    <name type="synonym">Mytilus polymorpha</name>
    <dbReference type="NCBI Taxonomy" id="45954"/>
    <lineage>
        <taxon>Eukaryota</taxon>
        <taxon>Metazoa</taxon>
        <taxon>Spiralia</taxon>
        <taxon>Lophotrochozoa</taxon>
        <taxon>Mollusca</taxon>
        <taxon>Bivalvia</taxon>
        <taxon>Autobranchia</taxon>
        <taxon>Heteroconchia</taxon>
        <taxon>Euheterodonta</taxon>
        <taxon>Imparidentia</taxon>
        <taxon>Neoheterodontei</taxon>
        <taxon>Myida</taxon>
        <taxon>Dreissenoidea</taxon>
        <taxon>Dreissenidae</taxon>
        <taxon>Dreissena</taxon>
    </lineage>
</organism>
<sequence>MDGQTECGIHYGRLLHRLNVAYAVDDLINRLTVACAMDDLIHRLNVAYFKDGQ</sequence>
<proteinExistence type="predicted"/>
<keyword evidence="2" id="KW-1185">Reference proteome</keyword>
<evidence type="ECO:0000313" key="1">
    <source>
        <dbReference type="EMBL" id="KAH3749025.1"/>
    </source>
</evidence>